<comment type="caution">
    <text evidence="1">The sequence shown here is derived from an EMBL/GenBank/DDBJ whole genome shotgun (WGS) entry which is preliminary data.</text>
</comment>
<organism evidence="1 2">
    <name type="scientific">Mycolicibacterium iranicum</name>
    <name type="common">Mycobacterium iranicum</name>
    <dbReference type="NCBI Taxonomy" id="912594"/>
    <lineage>
        <taxon>Bacteria</taxon>
        <taxon>Bacillati</taxon>
        <taxon>Actinomycetota</taxon>
        <taxon>Actinomycetes</taxon>
        <taxon>Mycobacteriales</taxon>
        <taxon>Mycobacteriaceae</taxon>
        <taxon>Mycolicibacterium</taxon>
    </lineage>
</organism>
<gene>
    <name evidence="1" type="ORF">OY187_22050</name>
</gene>
<dbReference type="RefSeq" id="WP_268787254.1">
    <property type="nucleotide sequence ID" value="NZ_JAPQYE010000011.1"/>
</dbReference>
<dbReference type="EMBL" id="JAPQYE010000011">
    <property type="protein sequence ID" value="MCZ0730739.1"/>
    <property type="molecule type" value="Genomic_DNA"/>
</dbReference>
<name>A0ABT4HLW1_MYCIR</name>
<evidence type="ECO:0000313" key="2">
    <source>
        <dbReference type="Proteomes" id="UP001084650"/>
    </source>
</evidence>
<sequence>MTAVMEPETEIAERPVVELLGNGVESGSVVEVSGDAGPTQGWLVVEDGSPTGERRCAVVPLDGAGSVLSGSMWEVKVKPSAAAGVMPQWVSAVAAGWWACRVAIKERDTAQRELRIHGERLERIVDAAHEYADDNDLCSRFDEFMREQGLRARVREYRVEVEARVRVTVRVSASSADAASDDVDDALIADALSELSSRELYGAINRHEVMGVDDD</sequence>
<accession>A0ABT4HLW1</accession>
<evidence type="ECO:0000313" key="1">
    <source>
        <dbReference type="EMBL" id="MCZ0730739.1"/>
    </source>
</evidence>
<protein>
    <submittedName>
        <fullName evidence="1">Uncharacterized protein</fullName>
    </submittedName>
</protein>
<dbReference type="Proteomes" id="UP001084650">
    <property type="component" value="Unassembled WGS sequence"/>
</dbReference>
<reference evidence="1" key="1">
    <citation type="submission" date="2022-12" db="EMBL/GenBank/DDBJ databases">
        <title>Whole genome sequence of Mycolicibacterium iranicum strain SBH312.</title>
        <authorList>
            <person name="Jani J."/>
            <person name="Arifin Mustapha Z."/>
            <person name="Ahmed K."/>
            <person name="Kai Ling C."/>
        </authorList>
    </citation>
    <scope>NUCLEOTIDE SEQUENCE</scope>
    <source>
        <strain evidence="1">SBH312</strain>
    </source>
</reference>
<keyword evidence="2" id="KW-1185">Reference proteome</keyword>
<proteinExistence type="predicted"/>